<keyword evidence="2" id="KW-0808">Transferase</keyword>
<gene>
    <name evidence="2" type="ORF">DB32_007866</name>
</gene>
<dbReference type="AlphaFoldDB" id="A0A0F6W9C6"/>
<dbReference type="EMBL" id="CP011125">
    <property type="protein sequence ID" value="AKF10717.1"/>
    <property type="molecule type" value="Genomic_DNA"/>
</dbReference>
<dbReference type="InterPro" id="IPR052194">
    <property type="entry name" value="MESH1"/>
</dbReference>
<proteinExistence type="predicted"/>
<organism evidence="2 3">
    <name type="scientific">Sandaracinus amylolyticus</name>
    <dbReference type="NCBI Taxonomy" id="927083"/>
    <lineage>
        <taxon>Bacteria</taxon>
        <taxon>Pseudomonadati</taxon>
        <taxon>Myxococcota</taxon>
        <taxon>Polyangia</taxon>
        <taxon>Polyangiales</taxon>
        <taxon>Sandaracinaceae</taxon>
        <taxon>Sandaracinus</taxon>
    </lineage>
</organism>
<dbReference type="GO" id="GO:0008893">
    <property type="term" value="F:guanosine-3',5'-bis(diphosphate) 3'-diphosphatase activity"/>
    <property type="evidence" value="ECO:0007669"/>
    <property type="project" value="TreeGrafter"/>
</dbReference>
<dbReference type="Proteomes" id="UP000034883">
    <property type="component" value="Chromosome"/>
</dbReference>
<evidence type="ECO:0000259" key="1">
    <source>
        <dbReference type="SMART" id="SM00471"/>
    </source>
</evidence>
<accession>A0A0F6W9C6</accession>
<dbReference type="PANTHER" id="PTHR46246:SF1">
    <property type="entry name" value="GUANOSINE-3',5'-BIS(DIPHOSPHATE) 3'-PYROPHOSPHOHYDROLASE MESH1"/>
    <property type="match status" value="1"/>
</dbReference>
<dbReference type="KEGG" id="samy:DB32_007866"/>
<dbReference type="InterPro" id="IPR003607">
    <property type="entry name" value="HD/PDEase_dom"/>
</dbReference>
<dbReference type="STRING" id="927083.DB32_007866"/>
<keyword evidence="3" id="KW-1185">Reference proteome</keyword>
<dbReference type="SMART" id="SM00471">
    <property type="entry name" value="HDc"/>
    <property type="match status" value="1"/>
</dbReference>
<dbReference type="Gene3D" id="1.10.3210.10">
    <property type="entry name" value="Hypothetical protein af1432"/>
    <property type="match status" value="1"/>
</dbReference>
<dbReference type="SUPFAM" id="SSF109604">
    <property type="entry name" value="HD-domain/PDEase-like"/>
    <property type="match status" value="1"/>
</dbReference>
<evidence type="ECO:0000313" key="2">
    <source>
        <dbReference type="EMBL" id="AKF10717.1"/>
    </source>
</evidence>
<dbReference type="PANTHER" id="PTHR46246">
    <property type="entry name" value="GUANOSINE-3',5'-BIS(DIPHOSPHATE) 3'-PYROPHOSPHOHYDROLASE MESH1"/>
    <property type="match status" value="1"/>
</dbReference>
<reference evidence="2 3" key="1">
    <citation type="submission" date="2015-03" db="EMBL/GenBank/DDBJ databases">
        <title>Genome assembly of Sandaracinus amylolyticus DSM 53668.</title>
        <authorList>
            <person name="Sharma G."/>
            <person name="Subramanian S."/>
        </authorList>
    </citation>
    <scope>NUCLEOTIDE SEQUENCE [LARGE SCALE GENOMIC DNA]</scope>
    <source>
        <strain evidence="2 3">DSM 53668</strain>
    </source>
</reference>
<protein>
    <submittedName>
        <fullName evidence="2">GTP pyrophosphokinase</fullName>
    </submittedName>
</protein>
<name>A0A0F6W9C6_9BACT</name>
<sequence length="218" mass="24266">MRLPRRSRAGSRAYHAHGSIPVMAHAFYGPRVGEALQLAADAFAARARKGSGAPYLTHLLSVTTLVMEHGGDEDQICAAALHDYLEDIPGAQASELEARFGARVTRLVRALSDATDAQNKAPWKPRKLAYLAHLRDEPAEVKLISAADKLHNARSIVDDHQRMGDEVFTRFTASREETLWYYREVVRALAHDFDHPLVDRLRDAVRDIHRATGLDADV</sequence>
<keyword evidence="2" id="KW-0418">Kinase</keyword>
<evidence type="ECO:0000313" key="3">
    <source>
        <dbReference type="Proteomes" id="UP000034883"/>
    </source>
</evidence>
<dbReference type="Pfam" id="PF13328">
    <property type="entry name" value="HD_4"/>
    <property type="match status" value="1"/>
</dbReference>
<dbReference type="GO" id="GO:0016301">
    <property type="term" value="F:kinase activity"/>
    <property type="evidence" value="ECO:0007669"/>
    <property type="project" value="UniProtKB-KW"/>
</dbReference>
<feature type="domain" description="HD/PDEase" evidence="1">
    <location>
        <begin position="51"/>
        <end position="162"/>
    </location>
</feature>